<dbReference type="EMBL" id="BX548175">
    <property type="protein sequence ID" value="CAX31945.1"/>
    <property type="molecule type" value="Genomic_DNA"/>
</dbReference>
<dbReference type="AlphaFoldDB" id="B9ERP0"/>
<accession>B9ERP0</accession>
<dbReference type="Proteomes" id="UP000001423">
    <property type="component" value="Chromosome"/>
</dbReference>
<gene>
    <name evidence="1" type="ordered locus">PMT_2427</name>
</gene>
<name>B9ERP0_PROMM</name>
<proteinExistence type="predicted"/>
<evidence type="ECO:0000313" key="1">
    <source>
        <dbReference type="EMBL" id="CAX31945.1"/>
    </source>
</evidence>
<dbReference type="eggNOG" id="ENOG502ZZHW">
    <property type="taxonomic scope" value="Bacteria"/>
</dbReference>
<protein>
    <submittedName>
        <fullName evidence="1">Uncharacterized protein</fullName>
    </submittedName>
</protein>
<dbReference type="HOGENOM" id="CLU_3331546_0_0_3"/>
<dbReference type="KEGG" id="pmt:PMT_2427"/>
<keyword evidence="2" id="KW-1185">Reference proteome</keyword>
<evidence type="ECO:0000313" key="2">
    <source>
        <dbReference type="Proteomes" id="UP000001423"/>
    </source>
</evidence>
<sequence>MGFGSCQLQVGCWDDDNGPRQPFAFLALLQAVRELYRR</sequence>
<organism evidence="1 2">
    <name type="scientific">Prochlorococcus marinus (strain MIT 9313)</name>
    <dbReference type="NCBI Taxonomy" id="74547"/>
    <lineage>
        <taxon>Bacteria</taxon>
        <taxon>Bacillati</taxon>
        <taxon>Cyanobacteriota</taxon>
        <taxon>Cyanophyceae</taxon>
        <taxon>Synechococcales</taxon>
        <taxon>Prochlorococcaceae</taxon>
        <taxon>Prochlorococcus</taxon>
    </lineage>
</organism>
<reference evidence="1 2" key="1">
    <citation type="journal article" date="2003" name="Nature">
        <title>Genome divergence in two Prochlorococcus ecotypes reflects oceanic niche differentiation.</title>
        <authorList>
            <person name="Rocap G."/>
            <person name="Larimer F.W."/>
            <person name="Lamerdin J.E."/>
            <person name="Malfatti S."/>
            <person name="Chain P."/>
            <person name="Ahlgren N.A."/>
            <person name="Arellano A."/>
            <person name="Coleman M."/>
            <person name="Hauser L."/>
            <person name="Hess W.R."/>
            <person name="Johnson Z.I."/>
            <person name="Land M.L."/>
            <person name="Lindell D."/>
            <person name="Post A.F."/>
            <person name="Regala W."/>
            <person name="Shah M."/>
            <person name="Shaw S.L."/>
            <person name="Steglich C."/>
            <person name="Sullivan M.B."/>
            <person name="Ting C.S."/>
            <person name="Tolonen A."/>
            <person name="Webb E.A."/>
            <person name="Zinser E.R."/>
            <person name="Chisholm S.W."/>
        </authorList>
    </citation>
    <scope>NUCLEOTIDE SEQUENCE [LARGE SCALE GENOMIC DNA]</scope>
    <source>
        <strain evidence="2">MIT 9313</strain>
    </source>
</reference>